<comment type="subcellular location">
    <subcellularLocation>
        <location evidence="1">Membrane</location>
        <topology evidence="1">Multi-pass membrane protein</topology>
    </subcellularLocation>
</comment>
<name>A0A9W6SXD5_CANBO</name>
<evidence type="ECO:0000259" key="7">
    <source>
        <dbReference type="PROSITE" id="PS50922"/>
    </source>
</evidence>
<feature type="transmembrane region" description="Helical" evidence="6">
    <location>
        <begin position="139"/>
        <end position="161"/>
    </location>
</feature>
<evidence type="ECO:0000256" key="2">
    <source>
        <dbReference type="ARBA" id="ARBA00022692"/>
    </source>
</evidence>
<feature type="transmembrane region" description="Helical" evidence="6">
    <location>
        <begin position="203"/>
        <end position="223"/>
    </location>
</feature>
<dbReference type="PANTHER" id="PTHR13439:SF6">
    <property type="entry name" value="AAR085WP"/>
    <property type="match status" value="1"/>
</dbReference>
<proteinExistence type="predicted"/>
<feature type="transmembrane region" description="Helical" evidence="6">
    <location>
        <begin position="112"/>
        <end position="132"/>
    </location>
</feature>
<dbReference type="PROSITE" id="PS50922">
    <property type="entry name" value="TLC"/>
    <property type="match status" value="1"/>
</dbReference>
<evidence type="ECO:0000256" key="4">
    <source>
        <dbReference type="ARBA" id="ARBA00023136"/>
    </source>
</evidence>
<accession>A0A9W6SXD5</accession>
<dbReference type="SMART" id="SM00724">
    <property type="entry name" value="TLC"/>
    <property type="match status" value="1"/>
</dbReference>
<evidence type="ECO:0000313" key="9">
    <source>
        <dbReference type="Proteomes" id="UP001165120"/>
    </source>
</evidence>
<dbReference type="InterPro" id="IPR050846">
    <property type="entry name" value="TLCD"/>
</dbReference>
<evidence type="ECO:0000256" key="6">
    <source>
        <dbReference type="SAM" id="Phobius"/>
    </source>
</evidence>
<feature type="domain" description="TLC" evidence="7">
    <location>
        <begin position="76"/>
        <end position="276"/>
    </location>
</feature>
<dbReference type="OrthoDB" id="10266980at2759"/>
<gene>
    <name evidence="8" type="ORF">Cboi02_000217100</name>
</gene>
<dbReference type="GO" id="GO:0055088">
    <property type="term" value="P:lipid homeostasis"/>
    <property type="evidence" value="ECO:0007669"/>
    <property type="project" value="TreeGrafter"/>
</dbReference>
<sequence>MESLASVRKAYEFEDPLAGLKIPFVDEYLKPYTYGNVSDYIHHIVFAALLYQSLFQVSYLFTYPLKGYISQFKNDKIRLDFSIRIVSFLQSILIVGLSIPCFQNDILNEDHVFAQTPYGSMLCAFATGYFVWDMIISLFYVQLFGIGFFVHGFVSTIVFLIGTSGYIQYYAPIFLLFEISTPFLDIRWVGLKFPGLISDTAQLVNNIILILTFFVVRICWGWFQVFRLACDFYVARNDPRFNVLFSTIILSCNFILDLLNFYWFYKMMVVAVNTLKKMFSSAEVDDSKLKLM</sequence>
<dbReference type="AlphaFoldDB" id="A0A9W6SXD5"/>
<evidence type="ECO:0000256" key="1">
    <source>
        <dbReference type="ARBA" id="ARBA00004141"/>
    </source>
</evidence>
<protein>
    <submittedName>
        <fullName evidence="8">Unnamed protein product</fullName>
    </submittedName>
</protein>
<dbReference type="PANTHER" id="PTHR13439">
    <property type="entry name" value="CT120 PROTEIN"/>
    <property type="match status" value="1"/>
</dbReference>
<evidence type="ECO:0000313" key="8">
    <source>
        <dbReference type="EMBL" id="GME69242.1"/>
    </source>
</evidence>
<dbReference type="GO" id="GO:0016020">
    <property type="term" value="C:membrane"/>
    <property type="evidence" value="ECO:0007669"/>
    <property type="project" value="UniProtKB-SubCell"/>
</dbReference>
<reference evidence="8" key="1">
    <citation type="submission" date="2023-04" db="EMBL/GenBank/DDBJ databases">
        <title>Candida boidinii NBRC 10035.</title>
        <authorList>
            <person name="Ichikawa N."/>
            <person name="Sato H."/>
            <person name="Tonouchi N."/>
        </authorList>
    </citation>
    <scope>NUCLEOTIDE SEQUENCE</scope>
    <source>
        <strain evidence="8">NBRC 10035</strain>
    </source>
</reference>
<evidence type="ECO:0000256" key="3">
    <source>
        <dbReference type="ARBA" id="ARBA00022989"/>
    </source>
</evidence>
<keyword evidence="9" id="KW-1185">Reference proteome</keyword>
<feature type="transmembrane region" description="Helical" evidence="6">
    <location>
        <begin position="40"/>
        <end position="61"/>
    </location>
</feature>
<keyword evidence="4 5" id="KW-0472">Membrane</keyword>
<keyword evidence="3 6" id="KW-1133">Transmembrane helix</keyword>
<feature type="transmembrane region" description="Helical" evidence="6">
    <location>
        <begin position="81"/>
        <end position="100"/>
    </location>
</feature>
<keyword evidence="2 5" id="KW-0812">Transmembrane</keyword>
<dbReference type="GO" id="GO:0005783">
    <property type="term" value="C:endoplasmic reticulum"/>
    <property type="evidence" value="ECO:0007669"/>
    <property type="project" value="TreeGrafter"/>
</dbReference>
<feature type="transmembrane region" description="Helical" evidence="6">
    <location>
        <begin position="243"/>
        <end position="265"/>
    </location>
</feature>
<dbReference type="Pfam" id="PF03798">
    <property type="entry name" value="TRAM_LAG1_CLN8"/>
    <property type="match status" value="1"/>
</dbReference>
<comment type="caution">
    <text evidence="8">The sequence shown here is derived from an EMBL/GenBank/DDBJ whole genome shotgun (WGS) entry which is preliminary data.</text>
</comment>
<dbReference type="InterPro" id="IPR006634">
    <property type="entry name" value="TLC-dom"/>
</dbReference>
<organism evidence="8 9">
    <name type="scientific">Candida boidinii</name>
    <name type="common">Yeast</name>
    <dbReference type="NCBI Taxonomy" id="5477"/>
    <lineage>
        <taxon>Eukaryota</taxon>
        <taxon>Fungi</taxon>
        <taxon>Dikarya</taxon>
        <taxon>Ascomycota</taxon>
        <taxon>Saccharomycotina</taxon>
        <taxon>Pichiomycetes</taxon>
        <taxon>Pichiales</taxon>
        <taxon>Pichiaceae</taxon>
        <taxon>Ogataea</taxon>
        <taxon>Ogataea/Candida clade</taxon>
    </lineage>
</organism>
<dbReference type="Proteomes" id="UP001165120">
    <property type="component" value="Unassembled WGS sequence"/>
</dbReference>
<evidence type="ECO:0000256" key="5">
    <source>
        <dbReference type="PROSITE-ProRule" id="PRU00205"/>
    </source>
</evidence>
<dbReference type="EMBL" id="BSXN01000618">
    <property type="protein sequence ID" value="GME69242.1"/>
    <property type="molecule type" value="Genomic_DNA"/>
</dbReference>